<protein>
    <submittedName>
        <fullName evidence="1">Uncharacterized protein</fullName>
    </submittedName>
</protein>
<proteinExistence type="predicted"/>
<evidence type="ECO:0000313" key="1">
    <source>
        <dbReference type="EMBL" id="BBG23396.1"/>
    </source>
</evidence>
<dbReference type="EMBL" id="AP018930">
    <property type="protein sequence ID" value="BBG26149.1"/>
    <property type="molecule type" value="Genomic_DNA"/>
</dbReference>
<name>A0A510DT56_9CREN</name>
<reference evidence="4" key="1">
    <citation type="submission" date="2018-09" db="EMBL/GenBank/DDBJ databases">
        <title>Complete Genome Sequencing of Sulfolobus sp. JCM 16834.</title>
        <authorList>
            <person name="Kato S."/>
            <person name="Itoh T."/>
            <person name="Ohkuma M."/>
        </authorList>
    </citation>
    <scope>NUCLEOTIDE SEQUENCE [LARGE SCALE GENOMIC DNA]</scope>
    <source>
        <strain evidence="4">IC-007</strain>
    </source>
</reference>
<sequence length="44" mass="4916">MWDASIFIKVNVKPTFNITSNFELLKPTDLTPKGIEGTNKAVVH</sequence>
<evidence type="ECO:0000313" key="2">
    <source>
        <dbReference type="EMBL" id="BBG26149.1"/>
    </source>
</evidence>
<dbReference type="KEGG" id="step:IC006_0680"/>
<evidence type="ECO:0000313" key="4">
    <source>
        <dbReference type="Proteomes" id="UP000325030"/>
    </source>
</evidence>
<dbReference type="EMBL" id="AP018929">
    <property type="protein sequence ID" value="BBG23396.1"/>
    <property type="molecule type" value="Genomic_DNA"/>
</dbReference>
<evidence type="ECO:0000313" key="3">
    <source>
        <dbReference type="Proteomes" id="UP000322983"/>
    </source>
</evidence>
<accession>A0A510E0X9</accession>
<reference evidence="1 3" key="2">
    <citation type="journal article" date="2020" name="Int. J. Syst. Evol. Microbiol.">
        <title>Sulfuracidifex tepidarius gen. nov., sp. nov. and transfer of Sulfolobus metallicus Huber and Stetter 1992 to the genus Sulfuracidifex as Sulfuracidifex metallicus comb. nov.</title>
        <authorList>
            <person name="Itoh T."/>
            <person name="Miura T."/>
            <person name="Sakai H.D."/>
            <person name="Kato S."/>
            <person name="Ohkuma M."/>
            <person name="Takashina T."/>
        </authorList>
    </citation>
    <scope>NUCLEOTIDE SEQUENCE [LARGE SCALE GENOMIC DNA]</scope>
    <source>
        <strain evidence="1 3">IC-006</strain>
        <strain evidence="2">IC-007</strain>
    </source>
</reference>
<dbReference type="Proteomes" id="UP000322983">
    <property type="component" value="Chromosome"/>
</dbReference>
<gene>
    <name evidence="1" type="ORF">IC006_0680</name>
    <name evidence="2" type="ORF">IC007_0654</name>
</gene>
<keyword evidence="3" id="KW-1185">Reference proteome</keyword>
<dbReference type="AlphaFoldDB" id="A0A510DT56"/>
<dbReference type="Proteomes" id="UP000325030">
    <property type="component" value="Chromosome"/>
</dbReference>
<accession>A0A510DT56</accession>
<organism evidence="1 3">
    <name type="scientific">Sulfuracidifex tepidarius</name>
    <dbReference type="NCBI Taxonomy" id="1294262"/>
    <lineage>
        <taxon>Archaea</taxon>
        <taxon>Thermoproteota</taxon>
        <taxon>Thermoprotei</taxon>
        <taxon>Sulfolobales</taxon>
        <taxon>Sulfolobaceae</taxon>
        <taxon>Sulfuracidifex</taxon>
    </lineage>
</organism>